<dbReference type="SUPFAM" id="SSF48452">
    <property type="entry name" value="TPR-like"/>
    <property type="match status" value="1"/>
</dbReference>
<proteinExistence type="inferred from homology"/>
<comment type="subcellular location">
    <subcellularLocation>
        <location evidence="1">Cell outer membrane</location>
    </subcellularLocation>
</comment>
<accession>A0A3P1XKM6</accession>
<dbReference type="InterPro" id="IPR011990">
    <property type="entry name" value="TPR-like_helical_dom_sf"/>
</dbReference>
<evidence type="ECO:0000313" key="8">
    <source>
        <dbReference type="EMBL" id="RRD58618.1"/>
    </source>
</evidence>
<dbReference type="Pfam" id="PF07980">
    <property type="entry name" value="SusD_RagB"/>
    <property type="match status" value="1"/>
</dbReference>
<dbReference type="AlphaFoldDB" id="A0A3P1XKM6"/>
<dbReference type="Pfam" id="PF14322">
    <property type="entry name" value="SusD-like_3"/>
    <property type="match status" value="1"/>
</dbReference>
<evidence type="ECO:0000313" key="9">
    <source>
        <dbReference type="Proteomes" id="UP000278609"/>
    </source>
</evidence>
<reference evidence="8 9" key="1">
    <citation type="submission" date="2018-11" db="EMBL/GenBank/DDBJ databases">
        <title>Genomes From Bacteria Associated with the Canine Oral Cavity: a Test Case for Automated Genome-Based Taxonomic Assignment.</title>
        <authorList>
            <person name="Coil D.A."/>
            <person name="Jospin G."/>
            <person name="Darling A.E."/>
            <person name="Wallis C."/>
            <person name="Davis I.J."/>
            <person name="Harris S."/>
            <person name="Eisen J.A."/>
            <person name="Holcombe L.J."/>
            <person name="O'Flynn C."/>
        </authorList>
    </citation>
    <scope>NUCLEOTIDE SEQUENCE [LARGE SCALE GENOMIC DNA]</scope>
    <source>
        <strain evidence="8 9">OH2617_COT-023</strain>
    </source>
</reference>
<organism evidence="8 9">
    <name type="scientific">Tannerella forsythia</name>
    <name type="common">Bacteroides forsythus</name>
    <dbReference type="NCBI Taxonomy" id="28112"/>
    <lineage>
        <taxon>Bacteria</taxon>
        <taxon>Pseudomonadati</taxon>
        <taxon>Bacteroidota</taxon>
        <taxon>Bacteroidia</taxon>
        <taxon>Bacteroidales</taxon>
        <taxon>Tannerellaceae</taxon>
        <taxon>Tannerella</taxon>
    </lineage>
</organism>
<keyword evidence="3" id="KW-0732">Signal</keyword>
<dbReference type="OrthoDB" id="5694214at2"/>
<feature type="domain" description="SusD-like N-terminal" evidence="7">
    <location>
        <begin position="77"/>
        <end position="212"/>
    </location>
</feature>
<keyword evidence="4" id="KW-0472">Membrane</keyword>
<evidence type="ECO:0000256" key="1">
    <source>
        <dbReference type="ARBA" id="ARBA00004442"/>
    </source>
</evidence>
<protein>
    <submittedName>
        <fullName evidence="8">RagB/SusD family nutrient uptake outer membrane protein</fullName>
    </submittedName>
</protein>
<dbReference type="EMBL" id="RQYS01000060">
    <property type="protein sequence ID" value="RRD58618.1"/>
    <property type="molecule type" value="Genomic_DNA"/>
</dbReference>
<evidence type="ECO:0000259" key="6">
    <source>
        <dbReference type="Pfam" id="PF07980"/>
    </source>
</evidence>
<dbReference type="Proteomes" id="UP000278609">
    <property type="component" value="Unassembled WGS sequence"/>
</dbReference>
<comment type="similarity">
    <text evidence="2">Belongs to the SusD family.</text>
</comment>
<evidence type="ECO:0000256" key="4">
    <source>
        <dbReference type="ARBA" id="ARBA00023136"/>
    </source>
</evidence>
<evidence type="ECO:0000256" key="2">
    <source>
        <dbReference type="ARBA" id="ARBA00006275"/>
    </source>
</evidence>
<evidence type="ECO:0000256" key="3">
    <source>
        <dbReference type="ARBA" id="ARBA00022729"/>
    </source>
</evidence>
<sequence>MKNNRYIIILLLLGNCYLSSCYKLDLNPLSQGSSENWYSSETEIEMALKNGYHHEFWPTDDESWTDDYTYRETNSAILNGTLNGQDASVISMWGNQYKAIARVNTILANLEKAKLSGISSNKLDLYAAEAYFLRASMYAYLISHFGDVVYVTEQISIEDAFRMGRSPKSELIPNIYEDFDKAAANLPKVYSGSTAQRATKGAALALKARFALYMGDWQIAANAAKACIELKQYKLHPDFSELFLATTRNAEECIFLLPRSISDKVTIGRAQVLSTITRNSGGWAAMNPSWDLLAAYICTDGLPIDESPLFDPHEPFKNRDPRCGMTIVPFGSRYLGFDYNPHPEALEVMNYNTGKKQKNNDTRANAQYASFNGLVWKKGIDETWLENGRDAAPDKIIIRYADILLIYAEAKVELNQIDLSVLNAINQVRARAYGFTNSSSGNYPAVTETDQDKLREIIRKERRMEFAKEGLRYMDLVRWRIASKALRNKNYGLLYPASLLTEKVIREGGWFWPSTPQIDEDGIPDFTAMEKAGQIAALSQRTWNDRQYLWPIPTKEILINKQLKQNPGY</sequence>
<feature type="domain" description="RagB/SusD" evidence="6">
    <location>
        <begin position="277"/>
        <end position="569"/>
    </location>
</feature>
<gene>
    <name evidence="8" type="ORF">EII40_11860</name>
</gene>
<keyword evidence="5" id="KW-0998">Cell outer membrane</keyword>
<dbReference type="InterPro" id="IPR012944">
    <property type="entry name" value="SusD_RagB_dom"/>
</dbReference>
<dbReference type="InterPro" id="IPR033985">
    <property type="entry name" value="SusD-like_N"/>
</dbReference>
<name>A0A3P1XKM6_TANFO</name>
<dbReference type="GO" id="GO:0009279">
    <property type="term" value="C:cell outer membrane"/>
    <property type="evidence" value="ECO:0007669"/>
    <property type="project" value="UniProtKB-SubCell"/>
</dbReference>
<dbReference type="RefSeq" id="WP_124752440.1">
    <property type="nucleotide sequence ID" value="NZ_RQYS01000060.1"/>
</dbReference>
<evidence type="ECO:0000259" key="7">
    <source>
        <dbReference type="Pfam" id="PF14322"/>
    </source>
</evidence>
<dbReference type="Gene3D" id="1.25.40.390">
    <property type="match status" value="1"/>
</dbReference>
<comment type="caution">
    <text evidence="8">The sequence shown here is derived from an EMBL/GenBank/DDBJ whole genome shotgun (WGS) entry which is preliminary data.</text>
</comment>
<evidence type="ECO:0000256" key="5">
    <source>
        <dbReference type="ARBA" id="ARBA00023237"/>
    </source>
</evidence>